<dbReference type="Pfam" id="PF07997">
    <property type="entry name" value="DUF1694"/>
    <property type="match status" value="1"/>
</dbReference>
<dbReference type="PIRSF" id="PIRSF034303">
    <property type="entry name" value="DUF1694"/>
    <property type="match status" value="1"/>
</dbReference>
<dbReference type="OMA" id="EFGSAYQ"/>
<name>A0A2X4EAI8_STRUB</name>
<dbReference type="AlphaFoldDB" id="A0A2X4EAI8"/>
<reference evidence="1 2" key="1">
    <citation type="submission" date="2019-11" db="EMBL/GenBank/DDBJ databases">
        <title>Streptococcus uberis isolated from clinical mastitis cases on a southeastern Queensland dairy.</title>
        <authorList>
            <person name="Workentine M.L."/>
            <person name="Price R."/>
            <person name="Olchowy T."/>
        </authorList>
    </citation>
    <scope>NUCLEOTIDE SEQUENCE [LARGE SCALE GENOMIC DNA]</scope>
    <source>
        <strain evidence="1 2">OLC4459-A17</strain>
    </source>
</reference>
<proteinExistence type="predicted"/>
<organism evidence="1 2">
    <name type="scientific">Streptococcus uberis</name>
    <dbReference type="NCBI Taxonomy" id="1349"/>
    <lineage>
        <taxon>Bacteria</taxon>
        <taxon>Bacillati</taxon>
        <taxon>Bacillota</taxon>
        <taxon>Bacilli</taxon>
        <taxon>Lactobacillales</taxon>
        <taxon>Streptococcaceae</taxon>
        <taxon>Streptococcus</taxon>
    </lineage>
</organism>
<gene>
    <name evidence="1" type="ORF">GKS16_05100</name>
</gene>
<accession>A0A2X4EAI8</accession>
<comment type="caution">
    <text evidence="1">The sequence shown here is derived from an EMBL/GenBank/DDBJ whole genome shotgun (WGS) entry which is preliminary data.</text>
</comment>
<dbReference type="InterPro" id="IPR012543">
    <property type="entry name" value="DUF1694"/>
</dbReference>
<dbReference type="RefSeq" id="WP_012658172.1">
    <property type="nucleotide sequence ID" value="NZ_BAABQA010000003.1"/>
</dbReference>
<protein>
    <submittedName>
        <fullName evidence="1">DUF1694 domain-containing protein</fullName>
    </submittedName>
</protein>
<dbReference type="InterPro" id="IPR029064">
    <property type="entry name" value="Ribosomal_eL30-like_sf"/>
</dbReference>
<dbReference type="Gene3D" id="3.30.1330.30">
    <property type="match status" value="1"/>
</dbReference>
<dbReference type="Proteomes" id="UP000483839">
    <property type="component" value="Unassembled WGS sequence"/>
</dbReference>
<evidence type="ECO:0000313" key="1">
    <source>
        <dbReference type="EMBL" id="MTD01647.1"/>
    </source>
</evidence>
<dbReference type="EMBL" id="WLXI01000040">
    <property type="protein sequence ID" value="MTD01647.1"/>
    <property type="molecule type" value="Genomic_DNA"/>
</dbReference>
<dbReference type="GeneID" id="93825938"/>
<dbReference type="SUPFAM" id="SSF160515">
    <property type="entry name" value="YueI-like"/>
    <property type="match status" value="1"/>
</dbReference>
<evidence type="ECO:0000313" key="2">
    <source>
        <dbReference type="Proteomes" id="UP000483839"/>
    </source>
</evidence>
<sequence>MESLDKKVLKNALGEKRLDPDQQRYYLGTFSERVLLTIPLKGIEEDIAKIEFKRLLPSYVEKYQPLSLKLSSELDSEYQMFYMKLASKKGIPTTIIDETGANSPFALVLHTDHAVNLDETSIATSLDQSNKVTENTQKKPSFWENLFKK</sequence>